<dbReference type="EMBL" id="JAWDJW010008558">
    <property type="protein sequence ID" value="KAK3060456.1"/>
    <property type="molecule type" value="Genomic_DNA"/>
</dbReference>
<comment type="caution">
    <text evidence="1">The sequence shown here is derived from an EMBL/GenBank/DDBJ whole genome shotgun (WGS) entry which is preliminary data.</text>
</comment>
<reference evidence="1" key="1">
    <citation type="submission" date="2024-09" db="EMBL/GenBank/DDBJ databases">
        <title>Black Yeasts Isolated from many extreme environments.</title>
        <authorList>
            <person name="Coleine C."/>
            <person name="Stajich J.E."/>
            <person name="Selbmann L."/>
        </authorList>
    </citation>
    <scope>NUCLEOTIDE SEQUENCE</scope>
    <source>
        <strain evidence="1">CCFEE 5737</strain>
    </source>
</reference>
<sequence length="186" mass="21631">HGFSEQEIVQETDMVRDQVRNMVYEENWYWENKGSPSPWVVWLSDAYEAELSQRVQRRVLSQTSISGLGSDFGVGFVYMSQRPRGGISHRSRYSHQGRYSLEAPLSNYLGLGSGFADTSQQLTRAAVALPTPQGSVARLDAEEIRREARAKLLMEIEEARRQSQLEQEREREEQREREQERLREHE</sequence>
<evidence type="ECO:0000313" key="2">
    <source>
        <dbReference type="Proteomes" id="UP001186974"/>
    </source>
</evidence>
<organism evidence="1 2">
    <name type="scientific">Coniosporium uncinatum</name>
    <dbReference type="NCBI Taxonomy" id="93489"/>
    <lineage>
        <taxon>Eukaryota</taxon>
        <taxon>Fungi</taxon>
        <taxon>Dikarya</taxon>
        <taxon>Ascomycota</taxon>
        <taxon>Pezizomycotina</taxon>
        <taxon>Dothideomycetes</taxon>
        <taxon>Dothideomycetes incertae sedis</taxon>
        <taxon>Coniosporium</taxon>
    </lineage>
</organism>
<name>A0ACC3D1I4_9PEZI</name>
<proteinExistence type="predicted"/>
<evidence type="ECO:0000313" key="1">
    <source>
        <dbReference type="EMBL" id="KAK3060456.1"/>
    </source>
</evidence>
<gene>
    <name evidence="1" type="ORF">LTS18_008505</name>
</gene>
<feature type="non-terminal residue" evidence="1">
    <location>
        <position position="1"/>
    </location>
</feature>
<keyword evidence="2" id="KW-1185">Reference proteome</keyword>
<protein>
    <submittedName>
        <fullName evidence="1">Uncharacterized protein</fullName>
    </submittedName>
</protein>
<accession>A0ACC3D1I4</accession>
<dbReference type="Proteomes" id="UP001186974">
    <property type="component" value="Unassembled WGS sequence"/>
</dbReference>